<evidence type="ECO:0000313" key="3">
    <source>
        <dbReference type="EMBL" id="AWN05144.1"/>
    </source>
</evidence>
<protein>
    <submittedName>
        <fullName evidence="3">WhiB family transcription factor</fullName>
    </submittedName>
</protein>
<dbReference type="RefSeq" id="YP_009838099.1">
    <property type="nucleotide sequence ID" value="NC_048706.1"/>
</dbReference>
<proteinExistence type="predicted"/>
<evidence type="ECO:0000256" key="1">
    <source>
        <dbReference type="SAM" id="MobiDB-lite"/>
    </source>
</evidence>
<keyword evidence="4" id="KW-1185">Reference proteome</keyword>
<dbReference type="InterPro" id="IPR034768">
    <property type="entry name" value="4FE4S_WBL"/>
</dbReference>
<evidence type="ECO:0000259" key="2">
    <source>
        <dbReference type="Pfam" id="PF02467"/>
    </source>
</evidence>
<dbReference type="KEGG" id="vg:55608326"/>
<reference evidence="3 4" key="1">
    <citation type="submission" date="2018-04" db="EMBL/GenBank/DDBJ databases">
        <authorList>
            <person name="Richter O.R."/>
            <person name="Sprando J."/>
            <person name="Abi J.R."/>
            <person name="Abidin Z.U."/>
            <person name="Aboumatar N."/>
            <person name="Aguilar F.A."/>
            <person name="Ahmed M."/>
            <person name="Aklilu M."/>
            <person name="Ali S.Z."/>
            <person name="Araia S."/>
            <person name="Asbury H."/>
            <person name="Atkinson A.N."/>
            <person name="Azam A.M."/>
            <person name="Bell J.L."/>
            <person name="Bhagat S."/>
            <person name="Bhatti J.A."/>
            <person name="Bhavsar J."/>
            <person name="Blocker D."/>
            <person name="Bonhomme B."/>
            <person name="Buker C.Y."/>
            <person name="Burnett T.D."/>
            <person name="Campbell R.L."/>
            <person name="Campbell S.M."/>
            <person name="Carinugan C.L."/>
            <person name="Chan P.R."/>
            <person name="Chen S."/>
            <person name="Dahne M."/>
            <person name="Dang V.Q."/>
            <person name="Ding J.R."/>
            <person name="Dunn G.L."/>
            <person name="Flores O.S."/>
            <person name="Frank D.N."/>
            <person name="Gonzalez N."/>
            <person name="Goryunova E."/>
            <person name="Hoang T."/>
            <person name="Hollenhorst D."/>
            <person name="Hora A.B."/>
            <person name="Hutchison A.S."/>
            <person name="Huynh A."/>
            <person name="Jani A."/>
            <person name="Jawed T."/>
            <person name="Jeffries M.J."/>
            <person name="Jian G.M."/>
            <person name="Joshi C."/>
            <person name="Kallab S."/>
            <person name="Kang L."/>
            <person name="Khan A."/>
            <person name="Klontz C.M."/>
            <person name="Koert M."/>
            <person name="Lagasca A."/>
            <person name="Lakhani A."/>
            <person name="Larsen A."/>
            <person name="Le A."/>
            <person name="Lee D.Y."/>
            <person name="Lembirik S."/>
            <person name="Lenus S."/>
            <person name="Lesniewski A.M."/>
            <person name="Lu W."/>
            <person name="Mamarakhimova Z."/>
            <person name="Mason S."/>
            <person name="Mathew L.K."/>
            <person name="Mattson C.L."/>
            <person name="Mian U.H."/>
            <person name="Morcos G.S."/>
            <person name="Muhler C.W."/>
            <person name="Naeem N.-U.-A."/>
            <person name="Namagiri S."/>
            <person name="Nassehi T."/>
            <person name="Nazarian M."/>
            <person name="Neal R.A."/>
            <person name="Negash K."/>
            <person name="Ngaleu B.J."/>
            <person name="Nguyen B.T."/>
            <person name="Nguyen K.V."/>
            <person name="Odili J.C."/>
            <person name="Ogletree A."/>
            <person name="Okojie E."/>
            <person name="Olajide T.E."/>
            <person name="Onwukwe C.S."/>
            <person name="Ozako O."/>
            <person name="Pakala M."/>
            <person name="Patel P."/>
            <person name="Patel H.J."/>
            <person name="Patel R."/>
            <person name="Paudel H."/>
            <person name="Pikounis A.J."/>
            <person name="Qazi M.A."/>
            <person name="Quiroz J.N."/>
            <person name="Ramachandran P.N."/>
            <person name="Rashford R.L."/>
            <person name="Rivera J."/>
            <person name="Romero F.D."/>
            <person name="Saba P.A."/>
            <person name="Sabu R.L."/>
            <person name="Saeed O.S."/>
            <person name="Saraf S."/>
            <person name="Scarano A.L."/>
            <person name="Sciandra C."/>
            <person name="Shakarov P."/>
            <person name="Sharma A."/>
            <person name="Singh K."/>
            <person name="Singh S."/>
            <person name="Spindler S.E."/>
            <person name="Szymanik K.H."/>
            <person name="Tahir M."/>
            <person name="Tchuinte L.U."/>
            <person name="Thakkar V."/>
            <person name="Tombo Z.B."/>
            <person name="Touma A."/>
            <person name="Tran J.N."/>
            <person name="Tran N."/>
            <person name="Truong D.H."/>
            <person name="Turner M.D."/>
            <person name="Vidmar M."/>
            <person name="Vuong K."/>
            <person name="Wilson B."/>
            <person name="Xie C.L."/>
            <person name="Yasinova A.G."/>
            <person name="Yu A.M."/>
            <person name="Zolnerowich N."/>
            <person name="Cortez R."/>
            <person name="Greis H.L."/>
            <person name="Lee M."/>
            <person name="Mantzavinos A."/>
            <person name="Mohamed I.R."/>
            <person name="Patel P."/>
            <person name="Puglisi K.M."/>
            <person name="Bhattacharya M."/>
            <person name="Correa-Mendez M."/>
            <person name="Fabian M."/>
            <person name="Reger N."/>
            <person name="Tran K."/>
            <person name="Erill I."/>
            <person name="Caruso S.M."/>
            <person name="Garlena R.A."/>
            <person name="Russell D.A."/>
            <person name="Pope W.H."/>
            <person name="Jacobs-Sera D."/>
            <person name="Hatfull G.F."/>
        </authorList>
    </citation>
    <scope>NUCLEOTIDE SEQUENCE [LARGE SCALE GENOMIC DNA]</scope>
</reference>
<organism evidence="3 4">
    <name type="scientific">Streptomyces phage FlowerPower</name>
    <dbReference type="NCBI Taxonomy" id="2182408"/>
    <lineage>
        <taxon>Viruses</taxon>
        <taxon>Duplodnaviria</taxon>
        <taxon>Heunggongvirae</taxon>
        <taxon>Uroviricota</taxon>
        <taxon>Caudoviricetes</taxon>
        <taxon>Beephvirinae</taxon>
        <taxon>Flowerpowervirus</taxon>
        <taxon>Flowerpowervirus flowerpower</taxon>
    </lineage>
</organism>
<feature type="domain" description="4Fe-4S Wbl-type" evidence="2">
    <location>
        <begin position="31"/>
        <end position="105"/>
    </location>
</feature>
<name>A0A2U8UN31_9CAUD</name>
<dbReference type="EMBL" id="MH155868">
    <property type="protein sequence ID" value="AWN05144.1"/>
    <property type="molecule type" value="Genomic_DNA"/>
</dbReference>
<sequence>MGVGQQHASLRRAKNRKNNPFLYPDSSPERWEEQANCKGKAFELFEYQDTDSPLTEGMNYRTRMEFNKVNYELASEICIECPVMLECGESASAQEKHWTVRGGLMPGRFEYEASRYDNNGRPRSKGDDRICQRGHLVKGGGRCPVCKKATNERARARKAAERGVES</sequence>
<gene>
    <name evidence="3" type="primary">63</name>
    <name evidence="3" type="ORF">SEA_FLOWERPOWER_63</name>
</gene>
<evidence type="ECO:0000313" key="4">
    <source>
        <dbReference type="Proteomes" id="UP000247075"/>
    </source>
</evidence>
<feature type="region of interest" description="Disordered" evidence="1">
    <location>
        <begin position="1"/>
        <end position="28"/>
    </location>
</feature>
<accession>A0A2U8UN31</accession>
<dbReference type="GeneID" id="55608326"/>
<dbReference type="Pfam" id="PF02467">
    <property type="entry name" value="Whib"/>
    <property type="match status" value="1"/>
</dbReference>
<dbReference type="Proteomes" id="UP000247075">
    <property type="component" value="Segment"/>
</dbReference>